<organism evidence="1 2">
    <name type="scientific">Polarella glacialis</name>
    <name type="common">Dinoflagellate</name>
    <dbReference type="NCBI Taxonomy" id="89957"/>
    <lineage>
        <taxon>Eukaryota</taxon>
        <taxon>Sar</taxon>
        <taxon>Alveolata</taxon>
        <taxon>Dinophyceae</taxon>
        <taxon>Suessiales</taxon>
        <taxon>Suessiaceae</taxon>
        <taxon>Polarella</taxon>
    </lineage>
</organism>
<dbReference type="AlphaFoldDB" id="A0A813GRW2"/>
<keyword evidence="2" id="KW-1185">Reference proteome</keyword>
<protein>
    <submittedName>
        <fullName evidence="1">Uncharacterized protein</fullName>
    </submittedName>
</protein>
<name>A0A813GRW2_POLGL</name>
<dbReference type="Proteomes" id="UP000654075">
    <property type="component" value="Unassembled WGS sequence"/>
</dbReference>
<comment type="caution">
    <text evidence="1">The sequence shown here is derived from an EMBL/GenBank/DDBJ whole genome shotgun (WGS) entry which is preliminary data.</text>
</comment>
<dbReference type="EMBL" id="CAJNNV010029668">
    <property type="protein sequence ID" value="CAE8629623.1"/>
    <property type="molecule type" value="Genomic_DNA"/>
</dbReference>
<gene>
    <name evidence="1" type="ORF">PGLA1383_LOCUS46049</name>
</gene>
<evidence type="ECO:0000313" key="1">
    <source>
        <dbReference type="EMBL" id="CAE8629623.1"/>
    </source>
</evidence>
<reference evidence="1" key="1">
    <citation type="submission" date="2021-02" db="EMBL/GenBank/DDBJ databases">
        <authorList>
            <person name="Dougan E. K."/>
            <person name="Rhodes N."/>
            <person name="Thang M."/>
            <person name="Chan C."/>
        </authorList>
    </citation>
    <scope>NUCLEOTIDE SEQUENCE</scope>
</reference>
<evidence type="ECO:0000313" key="2">
    <source>
        <dbReference type="Proteomes" id="UP000654075"/>
    </source>
</evidence>
<accession>A0A813GRW2</accession>
<proteinExistence type="predicted"/>
<sequence>MHDIIGKLGMPEYKSDHRTATTLAAVLDIATKLDIGHGALSQLQARGELKGFDETIQTECDELAAVIDAIPVMFSVDMAVTTTTKMDTWSADVLAMAVASMLAVYA</sequence>